<feature type="domain" description="Methylated-DNA-[protein]-cysteine S-methyltransferase DNA binding" evidence="7">
    <location>
        <begin position="75"/>
        <end position="146"/>
    </location>
</feature>
<evidence type="ECO:0000256" key="1">
    <source>
        <dbReference type="ARBA" id="ARBA00001286"/>
    </source>
</evidence>
<dbReference type="InterPro" id="IPR036388">
    <property type="entry name" value="WH-like_DNA-bd_sf"/>
</dbReference>
<keyword evidence="10" id="KW-1185">Reference proteome</keyword>
<dbReference type="PANTHER" id="PTHR10815:SF13">
    <property type="entry name" value="METHYLATED-DNA--PROTEIN-CYSTEINE METHYLTRANSFERASE"/>
    <property type="match status" value="1"/>
</dbReference>
<evidence type="ECO:0000256" key="5">
    <source>
        <dbReference type="ARBA" id="ARBA00023204"/>
    </source>
</evidence>
<dbReference type="InterPro" id="IPR014048">
    <property type="entry name" value="MethylDNA_cys_MeTrfase_DNA-bd"/>
</dbReference>
<evidence type="ECO:0000256" key="2">
    <source>
        <dbReference type="ARBA" id="ARBA00022603"/>
    </source>
</evidence>
<dbReference type="Pfam" id="PF01035">
    <property type="entry name" value="DNA_binding_1"/>
    <property type="match status" value="1"/>
</dbReference>
<dbReference type="InterPro" id="IPR008332">
    <property type="entry name" value="MethylG_MeTrfase_N"/>
</dbReference>
<comment type="catalytic activity">
    <reaction evidence="1">
        <text>a 4-O-methyl-thymidine in DNA + L-cysteinyl-[protein] = a thymidine in DNA + S-methyl-L-cysteinyl-[protein]</text>
        <dbReference type="Rhea" id="RHEA:53428"/>
        <dbReference type="Rhea" id="RHEA-COMP:10131"/>
        <dbReference type="Rhea" id="RHEA-COMP:10132"/>
        <dbReference type="Rhea" id="RHEA-COMP:13555"/>
        <dbReference type="Rhea" id="RHEA-COMP:13556"/>
        <dbReference type="ChEBI" id="CHEBI:29950"/>
        <dbReference type="ChEBI" id="CHEBI:82612"/>
        <dbReference type="ChEBI" id="CHEBI:137386"/>
        <dbReference type="ChEBI" id="CHEBI:137387"/>
        <dbReference type="EC" id="2.1.1.63"/>
    </reaction>
</comment>
<dbReference type="SUPFAM" id="SSF53155">
    <property type="entry name" value="Methylated DNA-protein cysteine methyltransferase domain"/>
    <property type="match status" value="1"/>
</dbReference>
<evidence type="ECO:0000256" key="4">
    <source>
        <dbReference type="ARBA" id="ARBA00022763"/>
    </source>
</evidence>
<dbReference type="InterPro" id="IPR036631">
    <property type="entry name" value="MGMT_N_sf"/>
</dbReference>
<name>A0A2T5G2P4_9SPHN</name>
<evidence type="ECO:0000256" key="6">
    <source>
        <dbReference type="ARBA" id="ARBA00049348"/>
    </source>
</evidence>
<evidence type="ECO:0000259" key="7">
    <source>
        <dbReference type="Pfam" id="PF01035"/>
    </source>
</evidence>
<dbReference type="Pfam" id="PF02870">
    <property type="entry name" value="Methyltransf_1N"/>
    <property type="match status" value="1"/>
</dbReference>
<dbReference type="OrthoDB" id="9802228at2"/>
<protein>
    <submittedName>
        <fullName evidence="9">Cysteine methyltransferase</fullName>
    </submittedName>
</protein>
<dbReference type="Proteomes" id="UP000244162">
    <property type="component" value="Unassembled WGS sequence"/>
</dbReference>
<keyword evidence="3 9" id="KW-0808">Transferase</keyword>
<evidence type="ECO:0000313" key="9">
    <source>
        <dbReference type="EMBL" id="PTQ13417.1"/>
    </source>
</evidence>
<dbReference type="NCBIfam" id="TIGR00589">
    <property type="entry name" value="ogt"/>
    <property type="match status" value="1"/>
</dbReference>
<keyword evidence="2 9" id="KW-0489">Methyltransferase</keyword>
<gene>
    <name evidence="9" type="ORF">CLG96_04810</name>
</gene>
<keyword evidence="4" id="KW-0227">DNA damage</keyword>
<dbReference type="Gene3D" id="3.30.160.70">
    <property type="entry name" value="Methylated DNA-protein cysteine methyltransferase domain"/>
    <property type="match status" value="1"/>
</dbReference>
<dbReference type="GO" id="GO:0006281">
    <property type="term" value="P:DNA repair"/>
    <property type="evidence" value="ECO:0007669"/>
    <property type="project" value="UniProtKB-KW"/>
</dbReference>
<sequence length="149" mass="15872">MAQIRIVSPIGPILLVAERDRLSAIRIGAPPGEDSPDLLLREAAAQIDAYFAGRLRHFDLPLVPCATERGAALRDALIAIPYGQTMSYGAVARIAGSGPRAIGQACRRNPLPIIVPCHRIVASNGIGNYSAGQGIDTKIWLIGHERMGD</sequence>
<dbReference type="InterPro" id="IPR036217">
    <property type="entry name" value="MethylDNA_cys_MeTrfase_DNAb"/>
</dbReference>
<evidence type="ECO:0000259" key="8">
    <source>
        <dbReference type="Pfam" id="PF02870"/>
    </source>
</evidence>
<accession>A0A2T5G2P4</accession>
<dbReference type="SUPFAM" id="SSF46767">
    <property type="entry name" value="Methylated DNA-protein cysteine methyltransferase, C-terminal domain"/>
    <property type="match status" value="1"/>
</dbReference>
<comment type="caution">
    <text evidence="9">The sequence shown here is derived from an EMBL/GenBank/DDBJ whole genome shotgun (WGS) entry which is preliminary data.</text>
</comment>
<dbReference type="PROSITE" id="PS00374">
    <property type="entry name" value="MGMT"/>
    <property type="match status" value="1"/>
</dbReference>
<dbReference type="Gene3D" id="1.10.10.10">
    <property type="entry name" value="Winged helix-like DNA-binding domain superfamily/Winged helix DNA-binding domain"/>
    <property type="match status" value="1"/>
</dbReference>
<dbReference type="GO" id="GO:0003908">
    <property type="term" value="F:methylated-DNA-[protein]-cysteine S-methyltransferase activity"/>
    <property type="evidence" value="ECO:0007669"/>
    <property type="project" value="UniProtKB-EC"/>
</dbReference>
<dbReference type="RefSeq" id="WP_107966649.1">
    <property type="nucleotide sequence ID" value="NZ_NWBU01000004.1"/>
</dbReference>
<comment type="catalytic activity">
    <reaction evidence="6">
        <text>a 6-O-methyl-2'-deoxyguanosine in DNA + L-cysteinyl-[protein] = S-methyl-L-cysteinyl-[protein] + a 2'-deoxyguanosine in DNA</text>
        <dbReference type="Rhea" id="RHEA:24000"/>
        <dbReference type="Rhea" id="RHEA-COMP:10131"/>
        <dbReference type="Rhea" id="RHEA-COMP:10132"/>
        <dbReference type="Rhea" id="RHEA-COMP:11367"/>
        <dbReference type="Rhea" id="RHEA-COMP:11368"/>
        <dbReference type="ChEBI" id="CHEBI:29950"/>
        <dbReference type="ChEBI" id="CHEBI:82612"/>
        <dbReference type="ChEBI" id="CHEBI:85445"/>
        <dbReference type="ChEBI" id="CHEBI:85448"/>
        <dbReference type="EC" id="2.1.1.63"/>
    </reaction>
</comment>
<feature type="domain" description="Methylguanine DNA methyltransferase ribonuclease-like" evidence="8">
    <location>
        <begin position="8"/>
        <end position="62"/>
    </location>
</feature>
<dbReference type="InterPro" id="IPR001497">
    <property type="entry name" value="MethylDNA_cys_MeTrfase_AS"/>
</dbReference>
<keyword evidence="5" id="KW-0234">DNA repair</keyword>
<dbReference type="PANTHER" id="PTHR10815">
    <property type="entry name" value="METHYLATED-DNA--PROTEIN-CYSTEINE METHYLTRANSFERASE"/>
    <property type="match status" value="1"/>
</dbReference>
<evidence type="ECO:0000256" key="3">
    <source>
        <dbReference type="ARBA" id="ARBA00022679"/>
    </source>
</evidence>
<evidence type="ECO:0000313" key="10">
    <source>
        <dbReference type="Proteomes" id="UP000244162"/>
    </source>
</evidence>
<proteinExistence type="predicted"/>
<dbReference type="GO" id="GO:0032259">
    <property type="term" value="P:methylation"/>
    <property type="evidence" value="ECO:0007669"/>
    <property type="project" value="UniProtKB-KW"/>
</dbReference>
<reference evidence="9 10" key="1">
    <citation type="submission" date="2017-09" db="EMBL/GenBank/DDBJ databases">
        <title>Sphingomonas panjinensis sp.nov., isolated from oil-contaminated soil.</title>
        <authorList>
            <person name="Wang L."/>
            <person name="Chen L."/>
        </authorList>
    </citation>
    <scope>NUCLEOTIDE SEQUENCE [LARGE SCALE GENOMIC DNA]</scope>
    <source>
        <strain evidence="9 10">FW-11</strain>
    </source>
</reference>
<dbReference type="CDD" id="cd06445">
    <property type="entry name" value="ATase"/>
    <property type="match status" value="1"/>
</dbReference>
<organism evidence="9 10">
    <name type="scientific">Sphingomonas oleivorans</name>
    <dbReference type="NCBI Taxonomy" id="1735121"/>
    <lineage>
        <taxon>Bacteria</taxon>
        <taxon>Pseudomonadati</taxon>
        <taxon>Pseudomonadota</taxon>
        <taxon>Alphaproteobacteria</taxon>
        <taxon>Sphingomonadales</taxon>
        <taxon>Sphingomonadaceae</taxon>
        <taxon>Sphingomonas</taxon>
    </lineage>
</organism>
<dbReference type="AlphaFoldDB" id="A0A2T5G2P4"/>
<dbReference type="EMBL" id="NWBU01000004">
    <property type="protein sequence ID" value="PTQ13417.1"/>
    <property type="molecule type" value="Genomic_DNA"/>
</dbReference>